<dbReference type="PANTHER" id="PTHR45228:SF8">
    <property type="entry name" value="TWO-COMPONENT RESPONSE REGULATOR-RELATED"/>
    <property type="match status" value="1"/>
</dbReference>
<dbReference type="PROSITE" id="PS50110">
    <property type="entry name" value="RESPONSE_REGULATORY"/>
    <property type="match status" value="1"/>
</dbReference>
<proteinExistence type="predicted"/>
<evidence type="ECO:0000313" key="3">
    <source>
        <dbReference type="EMBL" id="MYM59274.1"/>
    </source>
</evidence>
<dbReference type="PANTHER" id="PTHR45228">
    <property type="entry name" value="CYCLIC DI-GMP PHOSPHODIESTERASE TM_0186-RELATED"/>
    <property type="match status" value="1"/>
</dbReference>
<dbReference type="AlphaFoldDB" id="A0A6L8LT56"/>
<dbReference type="EMBL" id="WWEU01000002">
    <property type="protein sequence ID" value="MYM59274.1"/>
    <property type="molecule type" value="Genomic_DNA"/>
</dbReference>
<dbReference type="GO" id="GO:0000160">
    <property type="term" value="P:phosphorelay signal transduction system"/>
    <property type="evidence" value="ECO:0007669"/>
    <property type="project" value="InterPro"/>
</dbReference>
<evidence type="ECO:0000256" key="1">
    <source>
        <dbReference type="PROSITE-ProRule" id="PRU00169"/>
    </source>
</evidence>
<gene>
    <name evidence="3" type="ORF">GTG28_08560</name>
</gene>
<sequence length="389" mass="43874">MNRTVLLVDDEVNILNSFKRNLRNHIDIELASSGKEALQLISNKQYAVIVSDMKMPEMSGLELLTAVKETSPETVRMMFTGNSDQKTAVDAVNHADVFKFINKPCSSEDLLIYINAGLRQYDLLIAERVLLNKTLKGVINVLSEVMSIAVPDITDNTHRVQFHMLNLAKAIKLKKHWSFEPIIKLSQLGYILFPETTLKNINNGKLVSEQDKQLFEQHPSLAYDLLKQIPRMDSIAKTLLYQQKCFNGEGIPSDGVKGKEIPLGARMLKIVCDFCSLEKSGFTNSEALLALDEQADFYDPDLLKAFKTSLVETNKLMSVDVRSLNPSMVIEQEITTERGQLVAKKGQRVTHTLMKIIHHCIENKAISGEVRIAMLETEKIEKTQNTNRI</sequence>
<dbReference type="InterPro" id="IPR011006">
    <property type="entry name" value="CheY-like_superfamily"/>
</dbReference>
<reference evidence="3 4" key="1">
    <citation type="submission" date="2020-01" db="EMBL/GenBank/DDBJ databases">
        <title>Draft Genome Sequence of Vibrio sp. strain OCN044, Isolated from a Healthy Coral at Palmyra Atoll.</title>
        <authorList>
            <person name="Videau P."/>
            <person name="Loughran R."/>
            <person name="Esquivel A."/>
            <person name="Deadmond M."/>
            <person name="Paddock B.E."/>
            <person name="Saw J.H."/>
            <person name="Ushijima B."/>
        </authorList>
    </citation>
    <scope>NUCLEOTIDE SEQUENCE [LARGE SCALE GENOMIC DNA]</scope>
    <source>
        <strain evidence="3 4">OCN044</strain>
    </source>
</reference>
<organism evidence="3 4">
    <name type="scientific">Vibrio tetraodonis subsp. pristinus</name>
    <dbReference type="NCBI Taxonomy" id="2695891"/>
    <lineage>
        <taxon>Bacteria</taxon>
        <taxon>Pseudomonadati</taxon>
        <taxon>Pseudomonadota</taxon>
        <taxon>Gammaproteobacteria</taxon>
        <taxon>Vibrionales</taxon>
        <taxon>Vibrionaceae</taxon>
        <taxon>Vibrio</taxon>
    </lineage>
</organism>
<name>A0A6L8LT56_9VIBR</name>
<dbReference type="Proteomes" id="UP000478571">
    <property type="component" value="Unassembled WGS sequence"/>
</dbReference>
<dbReference type="InterPro" id="IPR001789">
    <property type="entry name" value="Sig_transdc_resp-reg_receiver"/>
</dbReference>
<feature type="domain" description="Response regulatory" evidence="2">
    <location>
        <begin position="4"/>
        <end position="118"/>
    </location>
</feature>
<dbReference type="InterPro" id="IPR052020">
    <property type="entry name" value="Cyclic_di-GMP/3'3'-cGAMP_PDE"/>
</dbReference>
<keyword evidence="1" id="KW-0597">Phosphoprotein</keyword>
<protein>
    <submittedName>
        <fullName evidence="3">Response regulator</fullName>
    </submittedName>
</protein>
<keyword evidence="4" id="KW-1185">Reference proteome</keyword>
<dbReference type="CDD" id="cd17569">
    <property type="entry name" value="REC_HupR-like"/>
    <property type="match status" value="1"/>
</dbReference>
<accession>A0A6L8LT56</accession>
<dbReference type="Gene3D" id="3.40.50.2300">
    <property type="match status" value="1"/>
</dbReference>
<dbReference type="Pfam" id="PF00072">
    <property type="entry name" value="Response_reg"/>
    <property type="match status" value="1"/>
</dbReference>
<dbReference type="RefSeq" id="WP_160928860.1">
    <property type="nucleotide sequence ID" value="NZ_WWEU01000002.1"/>
</dbReference>
<dbReference type="Pfam" id="PF13487">
    <property type="entry name" value="HD_5"/>
    <property type="match status" value="1"/>
</dbReference>
<feature type="modified residue" description="4-aspartylphosphate" evidence="1">
    <location>
        <position position="52"/>
    </location>
</feature>
<dbReference type="SMART" id="SM00448">
    <property type="entry name" value="REC"/>
    <property type="match status" value="1"/>
</dbReference>
<evidence type="ECO:0000259" key="2">
    <source>
        <dbReference type="PROSITE" id="PS50110"/>
    </source>
</evidence>
<evidence type="ECO:0000313" key="4">
    <source>
        <dbReference type="Proteomes" id="UP000478571"/>
    </source>
</evidence>
<dbReference type="SUPFAM" id="SSF52172">
    <property type="entry name" value="CheY-like"/>
    <property type="match status" value="1"/>
</dbReference>
<dbReference type="Gene3D" id="1.10.3210.10">
    <property type="entry name" value="Hypothetical protein af1432"/>
    <property type="match status" value="1"/>
</dbReference>
<comment type="caution">
    <text evidence="3">The sequence shown here is derived from an EMBL/GenBank/DDBJ whole genome shotgun (WGS) entry which is preliminary data.</text>
</comment>